<protein>
    <recommendedName>
        <fullName evidence="9">Gap junction protein</fullName>
    </recommendedName>
</protein>
<evidence type="ECO:0000256" key="5">
    <source>
        <dbReference type="ARBA" id="ARBA00022868"/>
    </source>
</evidence>
<dbReference type="GO" id="GO:0007267">
    <property type="term" value="P:cell-cell signaling"/>
    <property type="evidence" value="ECO:0007669"/>
    <property type="project" value="TreeGrafter"/>
</dbReference>
<evidence type="ECO:0000256" key="10">
    <source>
        <dbReference type="SAM" id="Phobius"/>
    </source>
</evidence>
<evidence type="ECO:0000259" key="12">
    <source>
        <dbReference type="SMART" id="SM01089"/>
    </source>
</evidence>
<dbReference type="SMART" id="SM00037">
    <property type="entry name" value="CNX"/>
    <property type="match status" value="1"/>
</dbReference>
<dbReference type="InterPro" id="IPR019570">
    <property type="entry name" value="Connexin_CCC"/>
</dbReference>
<dbReference type="PRINTS" id="PR00206">
    <property type="entry name" value="CONNEXIN"/>
</dbReference>
<evidence type="ECO:0000259" key="11">
    <source>
        <dbReference type="SMART" id="SM00037"/>
    </source>
</evidence>
<feature type="transmembrane region" description="Helical" evidence="10">
    <location>
        <begin position="76"/>
        <end position="96"/>
    </location>
</feature>
<proteinExistence type="inferred from homology"/>
<organism evidence="13 14">
    <name type="scientific">Bagarius yarrelli</name>
    <name type="common">Goonch</name>
    <name type="synonym">Bagrus yarrelli</name>
    <dbReference type="NCBI Taxonomy" id="175774"/>
    <lineage>
        <taxon>Eukaryota</taxon>
        <taxon>Metazoa</taxon>
        <taxon>Chordata</taxon>
        <taxon>Craniata</taxon>
        <taxon>Vertebrata</taxon>
        <taxon>Euteleostomi</taxon>
        <taxon>Actinopterygii</taxon>
        <taxon>Neopterygii</taxon>
        <taxon>Teleostei</taxon>
        <taxon>Ostariophysi</taxon>
        <taxon>Siluriformes</taxon>
        <taxon>Sisoridae</taxon>
        <taxon>Sisorinae</taxon>
        <taxon>Bagarius</taxon>
    </lineage>
</organism>
<evidence type="ECO:0000256" key="3">
    <source>
        <dbReference type="ARBA" id="ARBA00022475"/>
    </source>
</evidence>
<evidence type="ECO:0000256" key="2">
    <source>
        <dbReference type="ARBA" id="ARBA00004651"/>
    </source>
</evidence>
<keyword evidence="3" id="KW-1003">Cell membrane</keyword>
<evidence type="ECO:0000256" key="9">
    <source>
        <dbReference type="RuleBase" id="RU000630"/>
    </source>
</evidence>
<sequence length="369" mass="41778">MSWVYLTHLLEELSNHSTFLGKLWFTLLVVFRIVLTVLGGESIYSDEQGAFVCNTLQPGCENMCYDAFAPLSHARFWVFQIIIIATPTILYLSFALHKIAPKVDHQSNGGPPVNQGVSCQYEKDKVTGDENSIIHVEIEPDQEKKKAAEAHEKHDRRSPIKQGGLMKLYIVQLFARMVLEMVFLYGQYVLYGFKVPANYLCKIHPCPNTVDCFVSRPTEKTIFLLIMYTVSVLCLLLTLLEILQLATSCIRNAFRTRHQSAKTKTENLVYVRHTSSPPPGYKTALERDIGNTSAEGEYDLGDFGHMAPDDEVSSQEVNCQRENLKLAKQQLDQSDEGNSVQSSLNFKKEEKKTGCYGKGKFNEEIILYN</sequence>
<dbReference type="PANTHER" id="PTHR11984:SF117">
    <property type="entry name" value="GAP JUNCTION PROTEIN"/>
    <property type="match status" value="1"/>
</dbReference>
<keyword evidence="7 10" id="KW-1133">Transmembrane helix</keyword>
<dbReference type="InterPro" id="IPR038359">
    <property type="entry name" value="Connexin_N_sf"/>
</dbReference>
<dbReference type="AlphaFoldDB" id="A0A556TZJ1"/>
<dbReference type="Proteomes" id="UP000319801">
    <property type="component" value="Unassembled WGS sequence"/>
</dbReference>
<evidence type="ECO:0000313" key="14">
    <source>
        <dbReference type="Proteomes" id="UP000319801"/>
    </source>
</evidence>
<feature type="transmembrane region" description="Helical" evidence="10">
    <location>
        <begin position="20"/>
        <end position="38"/>
    </location>
</feature>
<dbReference type="OrthoDB" id="8890724at2759"/>
<dbReference type="SMART" id="SM01089">
    <property type="entry name" value="Connexin_CCC"/>
    <property type="match status" value="1"/>
</dbReference>
<evidence type="ECO:0000256" key="8">
    <source>
        <dbReference type="ARBA" id="ARBA00023136"/>
    </source>
</evidence>
<comment type="subunit">
    <text evidence="9">A connexon is composed of a hexamer of connexins.</text>
</comment>
<dbReference type="PANTHER" id="PTHR11984">
    <property type="entry name" value="CONNEXIN"/>
    <property type="match status" value="1"/>
</dbReference>
<feature type="domain" description="Connexin N-terminal" evidence="11">
    <location>
        <begin position="42"/>
        <end position="75"/>
    </location>
</feature>
<keyword evidence="5 9" id="KW-0303">Gap junction</keyword>
<keyword evidence="8 10" id="KW-0472">Membrane</keyword>
<dbReference type="Pfam" id="PF00029">
    <property type="entry name" value="Connexin"/>
    <property type="match status" value="1"/>
</dbReference>
<feature type="domain" description="Connexin cysteine-rich" evidence="12">
    <location>
        <begin position="179"/>
        <end position="245"/>
    </location>
</feature>
<dbReference type="PROSITE" id="PS00408">
    <property type="entry name" value="CONNEXINS_2"/>
    <property type="match status" value="1"/>
</dbReference>
<accession>A0A556TZJ1</accession>
<evidence type="ECO:0000256" key="1">
    <source>
        <dbReference type="ARBA" id="ARBA00004610"/>
    </source>
</evidence>
<reference evidence="13 14" key="1">
    <citation type="journal article" date="2019" name="Genome Biol. Evol.">
        <title>Whole-Genome Sequencing of the Giant Devil Catfish, Bagarius yarrelli.</title>
        <authorList>
            <person name="Jiang W."/>
            <person name="Lv Y."/>
            <person name="Cheng L."/>
            <person name="Yang K."/>
            <person name="Chao B."/>
            <person name="Wang X."/>
            <person name="Li Y."/>
            <person name="Pan X."/>
            <person name="You X."/>
            <person name="Zhang Y."/>
            <person name="Yang J."/>
            <person name="Li J."/>
            <person name="Zhang X."/>
            <person name="Liu S."/>
            <person name="Sun C."/>
            <person name="Yang J."/>
            <person name="Shi Q."/>
        </authorList>
    </citation>
    <scope>NUCLEOTIDE SEQUENCE [LARGE SCALE GENOMIC DNA]</scope>
    <source>
        <strain evidence="13">JWS20170419001</strain>
        <tissue evidence="13">Muscle</tissue>
    </source>
</reference>
<comment type="subcellular location">
    <subcellularLocation>
        <location evidence="1">Cell junction</location>
        <location evidence="1">Gap junction</location>
    </subcellularLocation>
    <subcellularLocation>
        <location evidence="2 9">Cell membrane</location>
        <topology evidence="2 9">Multi-pass membrane protein</topology>
    </subcellularLocation>
</comment>
<dbReference type="GO" id="GO:0005922">
    <property type="term" value="C:connexin complex"/>
    <property type="evidence" value="ECO:0007669"/>
    <property type="project" value="InterPro"/>
</dbReference>
<comment type="function">
    <text evidence="9">One gap junction consists of a cluster of closely packed pairs of transmembrane channels, the connexons, through which materials of low MW diffuse from one cell to a neighboring cell.</text>
</comment>
<evidence type="ECO:0000313" key="13">
    <source>
        <dbReference type="EMBL" id="TSL47614.1"/>
    </source>
</evidence>
<dbReference type="Gene3D" id="1.20.1440.80">
    <property type="entry name" value="Gap junction channel protein cysteine-rich domain"/>
    <property type="match status" value="1"/>
</dbReference>
<comment type="similarity">
    <text evidence="9">Belongs to the connexin family.</text>
</comment>
<dbReference type="InterPro" id="IPR017990">
    <property type="entry name" value="Connexin_CS"/>
</dbReference>
<keyword evidence="4 9" id="KW-0812">Transmembrane</keyword>
<keyword evidence="6" id="KW-0965">Cell junction</keyword>
<dbReference type="GO" id="GO:0005243">
    <property type="term" value="F:gap junction channel activity"/>
    <property type="evidence" value="ECO:0007669"/>
    <property type="project" value="TreeGrafter"/>
</dbReference>
<comment type="caution">
    <text evidence="13">The sequence shown here is derived from an EMBL/GenBank/DDBJ whole genome shotgun (WGS) entry which is preliminary data.</text>
</comment>
<dbReference type="InterPro" id="IPR000500">
    <property type="entry name" value="Connexin"/>
</dbReference>
<evidence type="ECO:0000256" key="6">
    <source>
        <dbReference type="ARBA" id="ARBA00022949"/>
    </source>
</evidence>
<gene>
    <name evidence="13" type="ORF">Baya_7195</name>
</gene>
<name>A0A556TZJ1_BAGYA</name>
<dbReference type="InterPro" id="IPR013092">
    <property type="entry name" value="Connexin_N"/>
</dbReference>
<feature type="transmembrane region" description="Helical" evidence="10">
    <location>
        <begin position="222"/>
        <end position="243"/>
    </location>
</feature>
<dbReference type="EMBL" id="VCAZ01000032">
    <property type="protein sequence ID" value="TSL47614.1"/>
    <property type="molecule type" value="Genomic_DNA"/>
</dbReference>
<feature type="transmembrane region" description="Helical" evidence="10">
    <location>
        <begin position="166"/>
        <end position="186"/>
    </location>
</feature>
<keyword evidence="14" id="KW-1185">Reference proteome</keyword>
<evidence type="ECO:0000256" key="4">
    <source>
        <dbReference type="ARBA" id="ARBA00022692"/>
    </source>
</evidence>
<evidence type="ECO:0000256" key="7">
    <source>
        <dbReference type="ARBA" id="ARBA00022989"/>
    </source>
</evidence>